<feature type="transmembrane region" description="Helical" evidence="5">
    <location>
        <begin position="390"/>
        <end position="412"/>
    </location>
</feature>
<feature type="transmembrane region" description="Helical" evidence="5">
    <location>
        <begin position="326"/>
        <end position="352"/>
    </location>
</feature>
<feature type="transmembrane region" description="Helical" evidence="5">
    <location>
        <begin position="364"/>
        <end position="384"/>
    </location>
</feature>
<keyword evidence="4 5" id="KW-0472">Membrane</keyword>
<evidence type="ECO:0000313" key="7">
    <source>
        <dbReference type="EMBL" id="GAB97853.1"/>
    </source>
</evidence>
<evidence type="ECO:0000313" key="8">
    <source>
        <dbReference type="Proteomes" id="UP000008366"/>
    </source>
</evidence>
<dbReference type="RefSeq" id="WP_006594385.1">
    <property type="nucleotide sequence ID" value="NZ_BAHD01000084.1"/>
</dbReference>
<proteinExistence type="predicted"/>
<keyword evidence="8" id="KW-1185">Reference proteome</keyword>
<feature type="transmembrane region" description="Helical" evidence="5">
    <location>
        <begin position="26"/>
        <end position="53"/>
    </location>
</feature>
<dbReference type="SUPFAM" id="SSF103473">
    <property type="entry name" value="MFS general substrate transporter"/>
    <property type="match status" value="1"/>
</dbReference>
<evidence type="ECO:0000256" key="1">
    <source>
        <dbReference type="ARBA" id="ARBA00004651"/>
    </source>
</evidence>
<comment type="subcellular location">
    <subcellularLocation>
        <location evidence="1">Cell membrane</location>
        <topology evidence="1">Multi-pass membrane protein</topology>
    </subcellularLocation>
</comment>
<dbReference type="InterPro" id="IPR011701">
    <property type="entry name" value="MFS"/>
</dbReference>
<dbReference type="AlphaFoldDB" id="K6VNS6"/>
<dbReference type="InterPro" id="IPR020846">
    <property type="entry name" value="MFS_dom"/>
</dbReference>
<comment type="caution">
    <text evidence="7">The sequence shown here is derived from an EMBL/GenBank/DDBJ whole genome shotgun (WGS) entry which is preliminary data.</text>
</comment>
<dbReference type="STRING" id="1184609.KILIM_084_00250"/>
<feature type="transmembrane region" description="Helical" evidence="5">
    <location>
        <begin position="187"/>
        <end position="205"/>
    </location>
</feature>
<organism evidence="7 8">
    <name type="scientific">Kineosphaera limosa NBRC 100340</name>
    <dbReference type="NCBI Taxonomy" id="1184609"/>
    <lineage>
        <taxon>Bacteria</taxon>
        <taxon>Bacillati</taxon>
        <taxon>Actinomycetota</taxon>
        <taxon>Actinomycetes</taxon>
        <taxon>Micrococcales</taxon>
        <taxon>Dermatophilaceae</taxon>
        <taxon>Kineosphaera</taxon>
    </lineage>
</organism>
<dbReference type="GO" id="GO:0005886">
    <property type="term" value="C:plasma membrane"/>
    <property type="evidence" value="ECO:0007669"/>
    <property type="project" value="UniProtKB-SubCell"/>
</dbReference>
<feature type="domain" description="Major facilitator superfamily (MFS) profile" evidence="6">
    <location>
        <begin position="23"/>
        <end position="415"/>
    </location>
</feature>
<keyword evidence="2 5" id="KW-0812">Transmembrane</keyword>
<accession>K6VNS6</accession>
<dbReference type="PROSITE" id="PS50850">
    <property type="entry name" value="MFS"/>
    <property type="match status" value="1"/>
</dbReference>
<dbReference type="eggNOG" id="COG2814">
    <property type="taxonomic scope" value="Bacteria"/>
</dbReference>
<feature type="transmembrane region" description="Helical" evidence="5">
    <location>
        <begin position="59"/>
        <end position="78"/>
    </location>
</feature>
<gene>
    <name evidence="7" type="ORF">KILIM_084_00250</name>
</gene>
<name>K6VNS6_9MICO</name>
<evidence type="ECO:0000256" key="3">
    <source>
        <dbReference type="ARBA" id="ARBA00022989"/>
    </source>
</evidence>
<feature type="transmembrane region" description="Helical" evidence="5">
    <location>
        <begin position="267"/>
        <end position="285"/>
    </location>
</feature>
<feature type="transmembrane region" description="Helical" evidence="5">
    <location>
        <begin position="236"/>
        <end position="255"/>
    </location>
</feature>
<dbReference type="Pfam" id="PF07690">
    <property type="entry name" value="MFS_1"/>
    <property type="match status" value="1"/>
</dbReference>
<dbReference type="Proteomes" id="UP000008366">
    <property type="component" value="Unassembled WGS sequence"/>
</dbReference>
<evidence type="ECO:0000256" key="2">
    <source>
        <dbReference type="ARBA" id="ARBA00022692"/>
    </source>
</evidence>
<evidence type="ECO:0000259" key="6">
    <source>
        <dbReference type="PROSITE" id="PS50850"/>
    </source>
</evidence>
<evidence type="ECO:0000256" key="4">
    <source>
        <dbReference type="ARBA" id="ARBA00023136"/>
    </source>
</evidence>
<protein>
    <recommendedName>
        <fullName evidence="6">Major facilitator superfamily (MFS) profile domain-containing protein</fullName>
    </recommendedName>
</protein>
<feature type="transmembrane region" description="Helical" evidence="5">
    <location>
        <begin position="297"/>
        <end position="320"/>
    </location>
</feature>
<feature type="transmembrane region" description="Helical" evidence="5">
    <location>
        <begin position="115"/>
        <end position="133"/>
    </location>
</feature>
<dbReference type="Gene3D" id="1.20.1250.20">
    <property type="entry name" value="MFS general substrate transporter like domains"/>
    <property type="match status" value="1"/>
</dbReference>
<feature type="transmembrane region" description="Helical" evidence="5">
    <location>
        <begin position="90"/>
        <end position="109"/>
    </location>
</feature>
<dbReference type="EMBL" id="BAHD01000084">
    <property type="protein sequence ID" value="GAB97853.1"/>
    <property type="molecule type" value="Genomic_DNA"/>
</dbReference>
<dbReference type="PANTHER" id="PTHR23534">
    <property type="entry name" value="MFS PERMEASE"/>
    <property type="match status" value="1"/>
</dbReference>
<dbReference type="PANTHER" id="PTHR23534:SF1">
    <property type="entry name" value="MAJOR FACILITATOR SUPERFAMILY PROTEIN"/>
    <property type="match status" value="1"/>
</dbReference>
<sequence>MTEATEGIERIDAATRERVQRRTLRIVMLAQVLGGAGLAAGITVGALIAADLLGGEGFAGLPIALFTLGSGLTAFLLGRVARRRGRRISLSGGFFAGAVGAVGVIIAAATVNLPLLFLALFVYGAGTATNLQARYAATDLALPDRRGQAVSRALVWTTVGAVAGPNLVAPLGGFAASLGLPPLTGPFLLAAVAYAGAGLAITILMRPDPLLLSRRIEEQEAASAGPRSVGRASRRLVVAGAVTMVCTQVAMVATMTMTPVAMHHHGHGIGAVGLVISAHVAAMYLPSPLSGWLADRYGRTVTALAAGAVLLAAGLVAGLASGDSLVLMMAGLMLLGLGWNLGLLAGTALVVDGTLPHTRPQTQGSIDVLIALSGAGAGVSSGLLVAATNFATLAIVGGLIGLLLVPVLTWAARDPTPAAA</sequence>
<reference evidence="7 8" key="1">
    <citation type="submission" date="2012-08" db="EMBL/GenBank/DDBJ databases">
        <title>Whole genome shotgun sequence of Kineosphaera limosa NBRC 100340.</title>
        <authorList>
            <person name="Yoshida I."/>
            <person name="Isaki S."/>
            <person name="Hosoyama A."/>
            <person name="Tsuchikane K."/>
            <person name="Katsumata H."/>
            <person name="Ando Y."/>
            <person name="Ohji S."/>
            <person name="Hamada M."/>
            <person name="Tamura T."/>
            <person name="Yamazoe A."/>
            <person name="Yamazaki S."/>
            <person name="Fujita N."/>
        </authorList>
    </citation>
    <scope>NUCLEOTIDE SEQUENCE [LARGE SCALE GENOMIC DNA]</scope>
    <source>
        <strain evidence="7 8">NBRC 100340</strain>
    </source>
</reference>
<keyword evidence="3 5" id="KW-1133">Transmembrane helix</keyword>
<feature type="transmembrane region" description="Helical" evidence="5">
    <location>
        <begin position="153"/>
        <end position="175"/>
    </location>
</feature>
<evidence type="ECO:0000256" key="5">
    <source>
        <dbReference type="SAM" id="Phobius"/>
    </source>
</evidence>
<dbReference type="GO" id="GO:0022857">
    <property type="term" value="F:transmembrane transporter activity"/>
    <property type="evidence" value="ECO:0007669"/>
    <property type="project" value="InterPro"/>
</dbReference>
<dbReference type="InterPro" id="IPR036259">
    <property type="entry name" value="MFS_trans_sf"/>
</dbReference>